<dbReference type="InterPro" id="IPR011473">
    <property type="entry name" value="DUF1579"/>
</dbReference>
<name>A0ABW9JG88_9SPHI</name>
<keyword evidence="2" id="KW-1185">Reference proteome</keyword>
<dbReference type="Proteomes" id="UP001517367">
    <property type="component" value="Unassembled WGS sequence"/>
</dbReference>
<dbReference type="RefSeq" id="WP_138729874.1">
    <property type="nucleotide sequence ID" value="NZ_SRMP02000004.1"/>
</dbReference>
<sequence>MKNLLLATGIALLFATACQSKKKGSSTTDSTPADTSVMVNDTVSKPLDSAAMMKAWEAYMTPGNEHQMLSKSVGNWDVEITFYHPDGAIVSTSPGIKAETKMILGGRYQHSTYRGDMDGMPFEGMNTMAYDNSRKVYISTWIDNMGTGLMYAEGNFVESKKQMTFKGTATDAASGKQIPFREVFTMIDDNNQLMEMYDTKDGKETKTMSIKLTRK</sequence>
<proteinExistence type="predicted"/>
<dbReference type="Pfam" id="PF07617">
    <property type="entry name" value="DUF1579"/>
    <property type="match status" value="1"/>
</dbReference>
<evidence type="ECO:0000313" key="1">
    <source>
        <dbReference type="EMBL" id="MFN0290654.1"/>
    </source>
</evidence>
<dbReference type="EMBL" id="SRMP02000004">
    <property type="protein sequence ID" value="MFN0290654.1"/>
    <property type="molecule type" value="Genomic_DNA"/>
</dbReference>
<evidence type="ECO:0000313" key="2">
    <source>
        <dbReference type="Proteomes" id="UP001517367"/>
    </source>
</evidence>
<organism evidence="1 2">
    <name type="scientific">Pedobacter helvus</name>
    <dbReference type="NCBI Taxonomy" id="2563444"/>
    <lineage>
        <taxon>Bacteria</taxon>
        <taxon>Pseudomonadati</taxon>
        <taxon>Bacteroidota</taxon>
        <taxon>Sphingobacteriia</taxon>
        <taxon>Sphingobacteriales</taxon>
        <taxon>Sphingobacteriaceae</taxon>
        <taxon>Pedobacter</taxon>
    </lineage>
</organism>
<accession>A0ABW9JG88</accession>
<dbReference type="PROSITE" id="PS51257">
    <property type="entry name" value="PROKAR_LIPOPROTEIN"/>
    <property type="match status" value="1"/>
</dbReference>
<comment type="caution">
    <text evidence="1">The sequence shown here is derived from an EMBL/GenBank/DDBJ whole genome shotgun (WGS) entry which is preliminary data.</text>
</comment>
<protein>
    <submittedName>
        <fullName evidence="1">DUF1579 domain-containing protein</fullName>
    </submittedName>
</protein>
<gene>
    <name evidence="1" type="ORF">E5L68_004595</name>
</gene>
<reference evidence="1 2" key="1">
    <citation type="submission" date="2024-12" db="EMBL/GenBank/DDBJ databases">
        <authorList>
            <person name="Hu S."/>
        </authorList>
    </citation>
    <scope>NUCLEOTIDE SEQUENCE [LARGE SCALE GENOMIC DNA]</scope>
    <source>
        <strain evidence="1 2">P-25</strain>
    </source>
</reference>